<organism evidence="1">
    <name type="scientific">Eutreptiella gymnastica</name>
    <dbReference type="NCBI Taxonomy" id="73025"/>
    <lineage>
        <taxon>Eukaryota</taxon>
        <taxon>Discoba</taxon>
        <taxon>Euglenozoa</taxon>
        <taxon>Euglenida</taxon>
        <taxon>Spirocuta</taxon>
        <taxon>Euglenophyceae</taxon>
        <taxon>Eutreptiales</taxon>
        <taxon>Eutreptiaceae</taxon>
        <taxon>Eutreptiella</taxon>
    </lineage>
</organism>
<dbReference type="AlphaFoldDB" id="A0A7S4LMB3"/>
<dbReference type="EMBL" id="HBJA01144224">
    <property type="protein sequence ID" value="CAE0838308.1"/>
    <property type="molecule type" value="Transcribed_RNA"/>
</dbReference>
<name>A0A7S4LMB3_9EUGL</name>
<gene>
    <name evidence="1" type="ORF">EGYM00163_LOCUS49680</name>
</gene>
<sequence>MAENPAPDARVSVTMQRLELMYPTLMPRPGSICWFITIMRSRIIHFLSAQMHRISLMGLQTVHDITHGSTAALFGRNSEQRTRGHLALCSQNGSPGKYCVPFPLCNGSTPESDLADRHLCLIPRWVFCDDPLESNAQASPRYQLVYGVVLEAASPLSTKGRH</sequence>
<accession>A0A7S4LMB3</accession>
<proteinExistence type="predicted"/>
<evidence type="ECO:0000313" key="1">
    <source>
        <dbReference type="EMBL" id="CAE0838308.1"/>
    </source>
</evidence>
<reference evidence="1" key="1">
    <citation type="submission" date="2021-01" db="EMBL/GenBank/DDBJ databases">
        <authorList>
            <person name="Corre E."/>
            <person name="Pelletier E."/>
            <person name="Niang G."/>
            <person name="Scheremetjew M."/>
            <person name="Finn R."/>
            <person name="Kale V."/>
            <person name="Holt S."/>
            <person name="Cochrane G."/>
            <person name="Meng A."/>
            <person name="Brown T."/>
            <person name="Cohen L."/>
        </authorList>
    </citation>
    <scope>NUCLEOTIDE SEQUENCE</scope>
    <source>
        <strain evidence="1">CCMP1594</strain>
    </source>
</reference>
<protein>
    <submittedName>
        <fullName evidence="1">Uncharacterized protein</fullName>
    </submittedName>
</protein>